<sequence>MGLILIKFLISVTDISFTSFKPSLSAASALLTACRLLTNEVYEENKKILSARKYVEEVLSHRRMHYRGSPCFFIL</sequence>
<gene>
    <name evidence="2" type="ORF">WN944_001749</name>
</gene>
<organism evidence="2 3">
    <name type="scientific">Citrus x changshan-huyou</name>
    <dbReference type="NCBI Taxonomy" id="2935761"/>
    <lineage>
        <taxon>Eukaryota</taxon>
        <taxon>Viridiplantae</taxon>
        <taxon>Streptophyta</taxon>
        <taxon>Embryophyta</taxon>
        <taxon>Tracheophyta</taxon>
        <taxon>Spermatophyta</taxon>
        <taxon>Magnoliopsida</taxon>
        <taxon>eudicotyledons</taxon>
        <taxon>Gunneridae</taxon>
        <taxon>Pentapetalae</taxon>
        <taxon>rosids</taxon>
        <taxon>malvids</taxon>
        <taxon>Sapindales</taxon>
        <taxon>Rutaceae</taxon>
        <taxon>Aurantioideae</taxon>
        <taxon>Citrus</taxon>
    </lineage>
</organism>
<keyword evidence="3" id="KW-1185">Reference proteome</keyword>
<comment type="caution">
    <text evidence="2">The sequence shown here is derived from an EMBL/GenBank/DDBJ whole genome shotgun (WGS) entry which is preliminary data.</text>
</comment>
<dbReference type="InterPro" id="IPR004367">
    <property type="entry name" value="Cyclin_C-dom"/>
</dbReference>
<protein>
    <recommendedName>
        <fullName evidence="1">Cyclin C-terminal domain-containing protein</fullName>
    </recommendedName>
</protein>
<dbReference type="AlphaFoldDB" id="A0AAP0QV41"/>
<dbReference type="Pfam" id="PF02984">
    <property type="entry name" value="Cyclin_C"/>
    <property type="match status" value="1"/>
</dbReference>
<evidence type="ECO:0000313" key="2">
    <source>
        <dbReference type="EMBL" id="KAK9209383.1"/>
    </source>
</evidence>
<dbReference type="PROSITE" id="PS51257">
    <property type="entry name" value="PROKAR_LIPOPROTEIN"/>
    <property type="match status" value="1"/>
</dbReference>
<feature type="domain" description="Cyclin C-terminal" evidence="1">
    <location>
        <begin position="10"/>
        <end position="44"/>
    </location>
</feature>
<reference evidence="2 3" key="1">
    <citation type="submission" date="2024-05" db="EMBL/GenBank/DDBJ databases">
        <title>Haplotype-resolved chromosome-level genome assembly of Huyou (Citrus changshanensis).</title>
        <authorList>
            <person name="Miao C."/>
            <person name="Chen W."/>
            <person name="Wu Y."/>
            <person name="Wang L."/>
            <person name="Zhao S."/>
            <person name="Grierson D."/>
            <person name="Xu C."/>
            <person name="Chen K."/>
        </authorList>
    </citation>
    <scope>NUCLEOTIDE SEQUENCE [LARGE SCALE GENOMIC DNA]</scope>
    <source>
        <strain evidence="2">01-14</strain>
        <tissue evidence="2">Leaf</tissue>
    </source>
</reference>
<evidence type="ECO:0000313" key="3">
    <source>
        <dbReference type="Proteomes" id="UP001428341"/>
    </source>
</evidence>
<dbReference type="EMBL" id="JBCGBO010000004">
    <property type="protein sequence ID" value="KAK9209383.1"/>
    <property type="molecule type" value="Genomic_DNA"/>
</dbReference>
<name>A0AAP0QV41_9ROSI</name>
<accession>A0AAP0QV41</accession>
<dbReference type="Gene3D" id="1.10.472.10">
    <property type="entry name" value="Cyclin-like"/>
    <property type="match status" value="1"/>
</dbReference>
<dbReference type="Proteomes" id="UP001428341">
    <property type="component" value="Unassembled WGS sequence"/>
</dbReference>
<evidence type="ECO:0000259" key="1">
    <source>
        <dbReference type="Pfam" id="PF02984"/>
    </source>
</evidence>
<proteinExistence type="predicted"/>